<gene>
    <name evidence="2" type="ORF">ACFO5Q_03280</name>
</gene>
<protein>
    <recommendedName>
        <fullName evidence="4">General stress protein 17M-like domain-containing protein</fullName>
    </recommendedName>
</protein>
<evidence type="ECO:0000313" key="2">
    <source>
        <dbReference type="EMBL" id="MFC4346863.1"/>
    </source>
</evidence>
<keyword evidence="1" id="KW-1133">Transmembrane helix</keyword>
<reference evidence="3" key="1">
    <citation type="journal article" date="2019" name="Int. J. Syst. Evol. Microbiol.">
        <title>The Global Catalogue of Microorganisms (GCM) 10K type strain sequencing project: providing services to taxonomists for standard genome sequencing and annotation.</title>
        <authorList>
            <consortium name="The Broad Institute Genomics Platform"/>
            <consortium name="The Broad Institute Genome Sequencing Center for Infectious Disease"/>
            <person name="Wu L."/>
            <person name="Ma J."/>
        </authorList>
    </citation>
    <scope>NUCLEOTIDE SEQUENCE [LARGE SCALE GENOMIC DNA]</scope>
    <source>
        <strain evidence="3">CGMCC 1.15304</strain>
    </source>
</reference>
<sequence>MNTPLKDTEIIHEAVGVFQGPDELQAAMDDLQEHGFMRQEISILASDKVVEEKLGHIYRRVEEAEDDAAAPRTVFVSNETLGEAEAALVGVPFYLGAMAATGAVVASGGTLLTVLLAAGAAGGAGAAIGALLARRVGQHHADFIQEQLDHGGLLLWVHLRSAEKAELAKEILERHSGRDIHFHDVKL</sequence>
<accession>A0ABV8U7U4</accession>
<evidence type="ECO:0000256" key="1">
    <source>
        <dbReference type="SAM" id="Phobius"/>
    </source>
</evidence>
<comment type="caution">
    <text evidence="2">The sequence shown here is derived from an EMBL/GenBank/DDBJ whole genome shotgun (WGS) entry which is preliminary data.</text>
</comment>
<feature type="transmembrane region" description="Helical" evidence="1">
    <location>
        <begin position="111"/>
        <end position="133"/>
    </location>
</feature>
<dbReference type="EMBL" id="JBHSCR010000001">
    <property type="protein sequence ID" value="MFC4346863.1"/>
    <property type="molecule type" value="Genomic_DNA"/>
</dbReference>
<keyword evidence="3" id="KW-1185">Reference proteome</keyword>
<name>A0ABV8U7U4_9PROT</name>
<keyword evidence="1" id="KW-0472">Membrane</keyword>
<evidence type="ECO:0008006" key="4">
    <source>
        <dbReference type="Google" id="ProtNLM"/>
    </source>
</evidence>
<dbReference type="RefSeq" id="WP_068147948.1">
    <property type="nucleotide sequence ID" value="NZ_JBHSCR010000001.1"/>
</dbReference>
<organism evidence="2 3">
    <name type="scientific">Kordiimonas lipolytica</name>
    <dbReference type="NCBI Taxonomy" id="1662421"/>
    <lineage>
        <taxon>Bacteria</taxon>
        <taxon>Pseudomonadati</taxon>
        <taxon>Pseudomonadota</taxon>
        <taxon>Alphaproteobacteria</taxon>
        <taxon>Kordiimonadales</taxon>
        <taxon>Kordiimonadaceae</taxon>
        <taxon>Kordiimonas</taxon>
    </lineage>
</organism>
<feature type="transmembrane region" description="Helical" evidence="1">
    <location>
        <begin position="86"/>
        <end position="105"/>
    </location>
</feature>
<keyword evidence="1" id="KW-0812">Transmembrane</keyword>
<evidence type="ECO:0000313" key="3">
    <source>
        <dbReference type="Proteomes" id="UP001595776"/>
    </source>
</evidence>
<dbReference type="Proteomes" id="UP001595776">
    <property type="component" value="Unassembled WGS sequence"/>
</dbReference>
<proteinExistence type="predicted"/>